<protein>
    <recommendedName>
        <fullName evidence="1">LYC1 C-terminal domain-containing protein</fullName>
    </recommendedName>
</protein>
<dbReference type="Pfam" id="PF22998">
    <property type="entry name" value="GNAT_LYC1-like"/>
    <property type="match status" value="1"/>
</dbReference>
<sequence>MKADARALAKGDDVVLAFLPDEGVGLFTIQWQMAFTAKMEPVYPLATWGVELVGDGEEAPTYATWILGRESPPSLFLTRLRATPETFPKLLRKIMEAARIQGVAAVDTWNIPDQFKEAALELGGETYERETQLPVAKWYGPEPSENIVWAFNERFSWI</sequence>
<proteinExistence type="predicted"/>
<organism evidence="2 3">
    <name type="scientific">Phlebiopsis gigantea (strain 11061_1 CR5-6)</name>
    <name type="common">White-rot fungus</name>
    <name type="synonym">Peniophora gigantea</name>
    <dbReference type="NCBI Taxonomy" id="745531"/>
    <lineage>
        <taxon>Eukaryota</taxon>
        <taxon>Fungi</taxon>
        <taxon>Dikarya</taxon>
        <taxon>Basidiomycota</taxon>
        <taxon>Agaricomycotina</taxon>
        <taxon>Agaricomycetes</taxon>
        <taxon>Polyporales</taxon>
        <taxon>Phanerochaetaceae</taxon>
        <taxon>Phlebiopsis</taxon>
    </lineage>
</organism>
<dbReference type="AlphaFoldDB" id="A0A0C3PMW4"/>
<evidence type="ECO:0000259" key="1">
    <source>
        <dbReference type="Pfam" id="PF22998"/>
    </source>
</evidence>
<dbReference type="HOGENOM" id="CLU_1806194_0_0_1"/>
<dbReference type="OrthoDB" id="2020070at2759"/>
<dbReference type="Proteomes" id="UP000053257">
    <property type="component" value="Unassembled WGS sequence"/>
</dbReference>
<feature type="domain" description="LYC1 C-terminal" evidence="1">
    <location>
        <begin position="9"/>
        <end position="157"/>
    </location>
</feature>
<dbReference type="EMBL" id="KN840486">
    <property type="protein sequence ID" value="KIP08053.1"/>
    <property type="molecule type" value="Genomic_DNA"/>
</dbReference>
<evidence type="ECO:0000313" key="2">
    <source>
        <dbReference type="EMBL" id="KIP08053.1"/>
    </source>
</evidence>
<dbReference type="InterPro" id="IPR055100">
    <property type="entry name" value="GNAT_LYC1-like"/>
</dbReference>
<reference evidence="2 3" key="1">
    <citation type="journal article" date="2014" name="PLoS Genet.">
        <title>Analysis of the Phlebiopsis gigantea genome, transcriptome and secretome provides insight into its pioneer colonization strategies of wood.</title>
        <authorList>
            <person name="Hori C."/>
            <person name="Ishida T."/>
            <person name="Igarashi K."/>
            <person name="Samejima M."/>
            <person name="Suzuki H."/>
            <person name="Master E."/>
            <person name="Ferreira P."/>
            <person name="Ruiz-Duenas F.J."/>
            <person name="Held B."/>
            <person name="Canessa P."/>
            <person name="Larrondo L.F."/>
            <person name="Schmoll M."/>
            <person name="Druzhinina I.S."/>
            <person name="Kubicek C.P."/>
            <person name="Gaskell J.A."/>
            <person name="Kersten P."/>
            <person name="St John F."/>
            <person name="Glasner J."/>
            <person name="Sabat G."/>
            <person name="Splinter BonDurant S."/>
            <person name="Syed K."/>
            <person name="Yadav J."/>
            <person name="Mgbeahuruike A.C."/>
            <person name="Kovalchuk A."/>
            <person name="Asiegbu F.O."/>
            <person name="Lackner G."/>
            <person name="Hoffmeister D."/>
            <person name="Rencoret J."/>
            <person name="Gutierrez A."/>
            <person name="Sun H."/>
            <person name="Lindquist E."/>
            <person name="Barry K."/>
            <person name="Riley R."/>
            <person name="Grigoriev I.V."/>
            <person name="Henrissat B."/>
            <person name="Kues U."/>
            <person name="Berka R.M."/>
            <person name="Martinez A.T."/>
            <person name="Covert S.F."/>
            <person name="Blanchette R.A."/>
            <person name="Cullen D."/>
        </authorList>
    </citation>
    <scope>NUCLEOTIDE SEQUENCE [LARGE SCALE GENOMIC DNA]</scope>
    <source>
        <strain evidence="2 3">11061_1 CR5-6</strain>
    </source>
</reference>
<keyword evidence="3" id="KW-1185">Reference proteome</keyword>
<gene>
    <name evidence="2" type="ORF">PHLGIDRAFT_117597</name>
</gene>
<accession>A0A0C3PMW4</accession>
<name>A0A0C3PMW4_PHLG1</name>
<evidence type="ECO:0000313" key="3">
    <source>
        <dbReference type="Proteomes" id="UP000053257"/>
    </source>
</evidence>
<dbReference type="STRING" id="745531.A0A0C3PMW4"/>